<dbReference type="SUPFAM" id="SSF117143">
    <property type="entry name" value="Flagellar hook protein flgE"/>
    <property type="match status" value="2"/>
</dbReference>
<evidence type="ECO:0000256" key="5">
    <source>
        <dbReference type="RuleBase" id="RU362116"/>
    </source>
</evidence>
<feature type="domain" description="Flagellar basal-body/hook protein C-terminal" evidence="7">
    <location>
        <begin position="527"/>
        <end position="571"/>
    </location>
</feature>
<feature type="domain" description="Flagellar hook protein FlgE D2" evidence="8">
    <location>
        <begin position="276"/>
        <end position="453"/>
    </location>
</feature>
<keyword evidence="10" id="KW-0282">Flagellum</keyword>
<protein>
    <recommendedName>
        <fullName evidence="3 5">Flagellar hook protein FlgE</fullName>
    </recommendedName>
</protein>
<dbReference type="Proteomes" id="UP000182350">
    <property type="component" value="Unassembled WGS sequence"/>
</dbReference>
<dbReference type="InterPro" id="IPR011491">
    <property type="entry name" value="FlgE_D2"/>
</dbReference>
<evidence type="ECO:0000259" key="8">
    <source>
        <dbReference type="Pfam" id="PF07559"/>
    </source>
</evidence>
<dbReference type="Pfam" id="PF07559">
    <property type="entry name" value="FlgE_D2"/>
    <property type="match status" value="1"/>
</dbReference>
<evidence type="ECO:0000259" key="7">
    <source>
        <dbReference type="Pfam" id="PF06429"/>
    </source>
</evidence>
<evidence type="ECO:0000313" key="10">
    <source>
        <dbReference type="EMBL" id="SFX18243.1"/>
    </source>
</evidence>
<gene>
    <name evidence="10" type="ORF">SAMN02745752_00693</name>
</gene>
<dbReference type="NCBIfam" id="TIGR03506">
    <property type="entry name" value="FlgEFG_subfam"/>
    <property type="match status" value="1"/>
</dbReference>
<comment type="subcellular location">
    <subcellularLocation>
        <location evidence="1 5">Bacterial flagellum basal body</location>
    </subcellularLocation>
</comment>
<dbReference type="InterPro" id="IPR020013">
    <property type="entry name" value="Flagellar_FlgE/F/G"/>
</dbReference>
<dbReference type="AlphaFoldDB" id="A0A1K1V0B5"/>
<comment type="function">
    <text evidence="5">A flexible structure which links the flagellar filament to the drive apparatus in the basal body.</text>
</comment>
<keyword evidence="10" id="KW-0969">Cilium</keyword>
<dbReference type="InterPro" id="IPR037058">
    <property type="entry name" value="Falgellar_hook_FlgE_sf"/>
</dbReference>
<dbReference type="OrthoDB" id="8578401at2"/>
<keyword evidence="4 5" id="KW-0975">Bacterial flagellum</keyword>
<evidence type="ECO:0000256" key="1">
    <source>
        <dbReference type="ARBA" id="ARBA00004117"/>
    </source>
</evidence>
<dbReference type="RefSeq" id="WP_072324955.1">
    <property type="nucleotide sequence ID" value="NZ_FPJW01000002.1"/>
</dbReference>
<evidence type="ECO:0000259" key="6">
    <source>
        <dbReference type="Pfam" id="PF00460"/>
    </source>
</evidence>
<dbReference type="EMBL" id="FPJW01000002">
    <property type="protein sequence ID" value="SFX18243.1"/>
    <property type="molecule type" value="Genomic_DNA"/>
</dbReference>
<name>A0A1K1V0B5_9GAMM</name>
<evidence type="ECO:0000259" key="9">
    <source>
        <dbReference type="Pfam" id="PF22692"/>
    </source>
</evidence>
<dbReference type="Pfam" id="PF22692">
    <property type="entry name" value="LlgE_F_G_D1"/>
    <property type="match status" value="1"/>
</dbReference>
<feature type="domain" description="Flagellar basal body rod protein N-terminal" evidence="6">
    <location>
        <begin position="4"/>
        <end position="33"/>
    </location>
</feature>
<evidence type="ECO:0000256" key="4">
    <source>
        <dbReference type="ARBA" id="ARBA00023143"/>
    </source>
</evidence>
<accession>A0A1K1V0B5</accession>
<feature type="domain" description="Flagellar hook protein FlgE/F/G-like D1" evidence="9">
    <location>
        <begin position="83"/>
        <end position="142"/>
    </location>
</feature>
<dbReference type="GO" id="GO:0009424">
    <property type="term" value="C:bacterial-type flagellum hook"/>
    <property type="evidence" value="ECO:0007669"/>
    <property type="project" value="TreeGrafter"/>
</dbReference>
<proteinExistence type="inferred from homology"/>
<dbReference type="InterPro" id="IPR010930">
    <property type="entry name" value="Flg_bb/hook_C_dom"/>
</dbReference>
<dbReference type="InterPro" id="IPR037925">
    <property type="entry name" value="FlgE/F/G-like"/>
</dbReference>
<dbReference type="STRING" id="1122209.SAMN02745752_00693"/>
<dbReference type="PANTHER" id="PTHR30435">
    <property type="entry name" value="FLAGELLAR PROTEIN"/>
    <property type="match status" value="1"/>
</dbReference>
<evidence type="ECO:0000313" key="11">
    <source>
        <dbReference type="Proteomes" id="UP000182350"/>
    </source>
</evidence>
<dbReference type="InterPro" id="IPR001444">
    <property type="entry name" value="Flag_bb_rod_N"/>
</dbReference>
<sequence>MSFNIGLSGLRAAQMDLSVTGNNIANASTVGFKQSRAEFGDVYNASMLGTGRNSIGSGVLVERISQQHTQGNVNYTDRALDLAINGNGYFILSNNGQIEYTRAGYFDLDKDGYIVNNTGKRLQGYQASLLGDIQSGALGDIQLSQTNIQPRATSLIQMELNLDARAQTAGGASPATAATITFTAANDTAANAVTVDGVPINADFDAGGAYVGDATVTIGGQLYNITGNAGVITLTADTTGFVAGFNAAYPIAGDVVGANASGVQGSDEVTGNWSVADFDPRDRSTYTSANSTSIYDSLGNEHILRQYYIKVDRDDASGQQGNAWAIITSLNGVFFDSDGNSLNLTEANWASATPAQKESMVQATKFFNVQGDLQGIQSHGAAQPYGSPADLATYPTSDAAFTLRMANLVPGAGFGSNIAGEPPVFNGDVNFRFRGTTQYGSRFAVQSQSQDGYTTGRLAGLEVGPDGTIFGRYTNGQNRAVGQVPLATFTNPDGLRPNGSTGWLETTESGIPAINEAGAGITGSIAGGALEESNVDLAEELVKMIIGQRNYQANAKTIQTQDTITQTIINLR</sequence>
<reference evidence="10 11" key="1">
    <citation type="submission" date="2016-11" db="EMBL/GenBank/DDBJ databases">
        <authorList>
            <person name="Jaros S."/>
            <person name="Januszkiewicz K."/>
            <person name="Wedrychowicz H."/>
        </authorList>
    </citation>
    <scope>NUCLEOTIDE SEQUENCE [LARGE SCALE GENOMIC DNA]</scope>
    <source>
        <strain evidence="10 11">DSM 21637</strain>
    </source>
</reference>
<dbReference type="Gene3D" id="2.60.98.20">
    <property type="entry name" value="Flagellar hook protein FlgE"/>
    <property type="match status" value="1"/>
</dbReference>
<dbReference type="Pfam" id="PF00460">
    <property type="entry name" value="Flg_bb_rod"/>
    <property type="match status" value="1"/>
</dbReference>
<dbReference type="GO" id="GO:0009425">
    <property type="term" value="C:bacterial-type flagellum basal body"/>
    <property type="evidence" value="ECO:0007669"/>
    <property type="project" value="UniProtKB-SubCell"/>
</dbReference>
<keyword evidence="10" id="KW-0966">Cell projection</keyword>
<dbReference type="InterPro" id="IPR053967">
    <property type="entry name" value="LlgE_F_G-like_D1"/>
</dbReference>
<keyword evidence="11" id="KW-1185">Reference proteome</keyword>
<dbReference type="PANTHER" id="PTHR30435:SF1">
    <property type="entry name" value="FLAGELLAR HOOK PROTEIN FLGE"/>
    <property type="match status" value="1"/>
</dbReference>
<dbReference type="GO" id="GO:0005829">
    <property type="term" value="C:cytosol"/>
    <property type="evidence" value="ECO:0007669"/>
    <property type="project" value="TreeGrafter"/>
</dbReference>
<evidence type="ECO:0000256" key="3">
    <source>
        <dbReference type="ARBA" id="ARBA00019015"/>
    </source>
</evidence>
<dbReference type="GO" id="GO:0071978">
    <property type="term" value="P:bacterial-type flagellum-dependent swarming motility"/>
    <property type="evidence" value="ECO:0007669"/>
    <property type="project" value="TreeGrafter"/>
</dbReference>
<organism evidence="10 11">
    <name type="scientific">Marinospirillum alkaliphilum DSM 21637</name>
    <dbReference type="NCBI Taxonomy" id="1122209"/>
    <lineage>
        <taxon>Bacteria</taxon>
        <taxon>Pseudomonadati</taxon>
        <taxon>Pseudomonadota</taxon>
        <taxon>Gammaproteobacteria</taxon>
        <taxon>Oceanospirillales</taxon>
        <taxon>Oceanospirillaceae</taxon>
        <taxon>Marinospirillum</taxon>
    </lineage>
</organism>
<dbReference type="Pfam" id="PF06429">
    <property type="entry name" value="Flg_bbr_C"/>
    <property type="match status" value="1"/>
</dbReference>
<comment type="similarity">
    <text evidence="2 5">Belongs to the flagella basal body rod proteins family.</text>
</comment>
<evidence type="ECO:0000256" key="2">
    <source>
        <dbReference type="ARBA" id="ARBA00009677"/>
    </source>
</evidence>